<dbReference type="OrthoDB" id="9803333at2"/>
<dbReference type="HOGENOM" id="CLU_010194_1_3_9"/>
<keyword evidence="5" id="KW-1185">Reference proteome</keyword>
<evidence type="ECO:0000256" key="1">
    <source>
        <dbReference type="ARBA" id="ARBA00006484"/>
    </source>
</evidence>
<evidence type="ECO:0000256" key="2">
    <source>
        <dbReference type="ARBA" id="ARBA00023221"/>
    </source>
</evidence>
<dbReference type="eggNOG" id="COG1028">
    <property type="taxonomic scope" value="Bacteria"/>
</dbReference>
<dbReference type="PANTHER" id="PTHR42879">
    <property type="entry name" value="3-OXOACYL-(ACYL-CARRIER-PROTEIN) REDUCTASE"/>
    <property type="match status" value="1"/>
</dbReference>
<dbReference type="PRINTS" id="PR00081">
    <property type="entry name" value="GDHRDH"/>
</dbReference>
<evidence type="ECO:0000313" key="5">
    <source>
        <dbReference type="Proteomes" id="UP000001349"/>
    </source>
</evidence>
<gene>
    <name evidence="4" type="ordered locus">Ccel_0872</name>
</gene>
<dbReference type="STRING" id="394503.Ccel_0872"/>
<dbReference type="InterPro" id="IPR036291">
    <property type="entry name" value="NAD(P)-bd_dom_sf"/>
</dbReference>
<sequence length="245" mass="27468">MDERVALVTGGTKGIGAAICKQLALEGYFVYINYRRDTPEKDDLINEIRATGGKAKLICFDVTNIDEIQIAINSIVHEKIDILVNNAGFLQDDLIYKIELKTWHTVLNTNYFGPVRLFELIKEKLLKGERPSVINIGSISGIKPRAGQAAYAVSKSMIIEWTNVMANTYTNKINFYCVSPGPVKTQMIIQTKWGKDPNATKRIPLGRFTEPEEIAKIVHLLDKNNFILSGQNIVYDGGFINTIME</sequence>
<dbReference type="Proteomes" id="UP000001349">
    <property type="component" value="Chromosome"/>
</dbReference>
<dbReference type="GO" id="GO:0008202">
    <property type="term" value="P:steroid metabolic process"/>
    <property type="evidence" value="ECO:0007669"/>
    <property type="project" value="UniProtKB-KW"/>
</dbReference>
<comment type="similarity">
    <text evidence="1 3">Belongs to the short-chain dehydrogenases/reductases (SDR) family.</text>
</comment>
<dbReference type="InterPro" id="IPR002347">
    <property type="entry name" value="SDR_fam"/>
</dbReference>
<reference evidence="4 5" key="1">
    <citation type="submission" date="2009-01" db="EMBL/GenBank/DDBJ databases">
        <title>Complete sequence of Clostridium cellulolyticum H10.</title>
        <authorList>
            <consortium name="US DOE Joint Genome Institute"/>
            <person name="Lucas S."/>
            <person name="Copeland A."/>
            <person name="Lapidus A."/>
            <person name="Glavina del Rio T."/>
            <person name="Dalin E."/>
            <person name="Tice H."/>
            <person name="Bruce D."/>
            <person name="Goodwin L."/>
            <person name="Pitluck S."/>
            <person name="Chertkov O."/>
            <person name="Saunders E."/>
            <person name="Brettin T."/>
            <person name="Detter J.C."/>
            <person name="Han C."/>
            <person name="Larimer F."/>
            <person name="Land M."/>
            <person name="Hauser L."/>
            <person name="Kyrpides N."/>
            <person name="Ivanova N."/>
            <person name="Zhou J."/>
            <person name="Richardson P."/>
        </authorList>
    </citation>
    <scope>NUCLEOTIDE SEQUENCE [LARGE SCALE GENOMIC DNA]</scope>
    <source>
        <strain evidence="5">ATCC 35319 / DSM 5812 / JCM 6584 / H10</strain>
    </source>
</reference>
<dbReference type="RefSeq" id="WP_015924404.1">
    <property type="nucleotide sequence ID" value="NC_011898.1"/>
</dbReference>
<dbReference type="InterPro" id="IPR050259">
    <property type="entry name" value="SDR"/>
</dbReference>
<protein>
    <submittedName>
        <fullName evidence="4">Short-chain dehydrogenase/reductase SDR</fullName>
    </submittedName>
</protein>
<organism evidence="4 5">
    <name type="scientific">Ruminiclostridium cellulolyticum (strain ATCC 35319 / DSM 5812 / JCM 6584 / H10)</name>
    <name type="common">Clostridium cellulolyticum</name>
    <dbReference type="NCBI Taxonomy" id="394503"/>
    <lineage>
        <taxon>Bacteria</taxon>
        <taxon>Bacillati</taxon>
        <taxon>Bacillota</taxon>
        <taxon>Clostridia</taxon>
        <taxon>Eubacteriales</taxon>
        <taxon>Oscillospiraceae</taxon>
        <taxon>Ruminiclostridium</taxon>
    </lineage>
</organism>
<dbReference type="PANTHER" id="PTHR42879:SF2">
    <property type="entry name" value="3-OXOACYL-[ACYL-CARRIER-PROTEIN] REDUCTASE FABG"/>
    <property type="match status" value="1"/>
</dbReference>
<dbReference type="CDD" id="cd05233">
    <property type="entry name" value="SDR_c"/>
    <property type="match status" value="1"/>
</dbReference>
<accession>B8I8L1</accession>
<dbReference type="PRINTS" id="PR00080">
    <property type="entry name" value="SDRFAMILY"/>
</dbReference>
<evidence type="ECO:0000313" key="4">
    <source>
        <dbReference type="EMBL" id="ACL75244.1"/>
    </source>
</evidence>
<keyword evidence="2" id="KW-0753">Steroid metabolism</keyword>
<dbReference type="Pfam" id="PF00106">
    <property type="entry name" value="adh_short"/>
    <property type="match status" value="1"/>
</dbReference>
<keyword evidence="2" id="KW-0443">Lipid metabolism</keyword>
<dbReference type="SUPFAM" id="SSF51735">
    <property type="entry name" value="NAD(P)-binding Rossmann-fold domains"/>
    <property type="match status" value="1"/>
</dbReference>
<dbReference type="AlphaFoldDB" id="B8I8L1"/>
<dbReference type="KEGG" id="cce:Ccel_0872"/>
<proteinExistence type="inferred from homology"/>
<evidence type="ECO:0000256" key="3">
    <source>
        <dbReference type="RuleBase" id="RU000363"/>
    </source>
</evidence>
<name>B8I8L1_RUMCH</name>
<dbReference type="EMBL" id="CP001348">
    <property type="protein sequence ID" value="ACL75244.1"/>
    <property type="molecule type" value="Genomic_DNA"/>
</dbReference>
<dbReference type="Gene3D" id="3.40.50.720">
    <property type="entry name" value="NAD(P)-binding Rossmann-like Domain"/>
    <property type="match status" value="1"/>
</dbReference>